<dbReference type="Pfam" id="PF02405">
    <property type="entry name" value="MlaE"/>
    <property type="match status" value="1"/>
</dbReference>
<evidence type="ECO:0000256" key="5">
    <source>
        <dbReference type="ARBA" id="ARBA00022989"/>
    </source>
</evidence>
<sequence>MNVLRFLGRGFLKVLEDSGGIFLFFLKSLIYFFTPPFRLKHLIKHMEFIGVKSFLVVFLTALFSGMVTAYQVNIALSKVGSQSILGGAVALTLTRELGSVLTAIVVVARAGSAICAEIGSMRITEQIDALKIMAVNPIQYLVSPRLWAAILVLPLLTAIADLIGIAGGYVVGVFLVKIDPGLLTARMTDMVEFKDIMSGILKSIFFGAFLVSVCGYKGYNVTGGAEGVGRATTEAVVVSTVGILVMDYILTTLFF</sequence>
<dbReference type="RefSeq" id="WP_038060664.1">
    <property type="nucleotide sequence ID" value="NZ_CP008796.1"/>
</dbReference>
<feature type="transmembrane region" description="Helical" evidence="7">
    <location>
        <begin position="49"/>
        <end position="70"/>
    </location>
</feature>
<protein>
    <recommendedName>
        <fullName evidence="10">ABC transporter permease</fullName>
    </recommendedName>
</protein>
<keyword evidence="6 7" id="KW-0472">Membrane</keyword>
<evidence type="ECO:0000313" key="9">
    <source>
        <dbReference type="Proteomes" id="UP000028481"/>
    </source>
</evidence>
<dbReference type="NCBIfam" id="TIGR00056">
    <property type="entry name" value="MlaE family lipid ABC transporter permease subunit"/>
    <property type="match status" value="1"/>
</dbReference>
<organism evidence="8 9">
    <name type="scientific">Thermodesulfobacterium commune DSM 2178</name>
    <dbReference type="NCBI Taxonomy" id="289377"/>
    <lineage>
        <taxon>Bacteria</taxon>
        <taxon>Pseudomonadati</taxon>
        <taxon>Thermodesulfobacteriota</taxon>
        <taxon>Thermodesulfobacteria</taxon>
        <taxon>Thermodesulfobacteriales</taxon>
        <taxon>Thermodesulfobacteriaceae</taxon>
        <taxon>Thermodesulfobacterium</taxon>
    </lineage>
</organism>
<dbReference type="InterPro" id="IPR030802">
    <property type="entry name" value="Permease_MalE"/>
</dbReference>
<evidence type="ECO:0000256" key="4">
    <source>
        <dbReference type="ARBA" id="ARBA00022692"/>
    </source>
</evidence>
<gene>
    <name evidence="8" type="ORF">HL41_05000</name>
</gene>
<feature type="transmembrane region" description="Helical" evidence="7">
    <location>
        <begin position="196"/>
        <end position="219"/>
    </location>
</feature>
<evidence type="ECO:0000313" key="8">
    <source>
        <dbReference type="EMBL" id="AIH04167.1"/>
    </source>
</evidence>
<dbReference type="HOGENOM" id="CLU_045686_1_1_0"/>
<feature type="transmembrane region" description="Helical" evidence="7">
    <location>
        <begin position="231"/>
        <end position="250"/>
    </location>
</feature>
<dbReference type="Proteomes" id="UP000028481">
    <property type="component" value="Chromosome"/>
</dbReference>
<comment type="subcellular location">
    <subcellularLocation>
        <location evidence="1">Membrane</location>
        <topology evidence="1">Multi-pass membrane protein</topology>
    </subcellularLocation>
</comment>
<dbReference type="PANTHER" id="PTHR30188:SF4">
    <property type="entry name" value="PROTEIN TRIGALACTOSYLDIACYLGLYCEROL 1, CHLOROPLASTIC"/>
    <property type="match status" value="1"/>
</dbReference>
<dbReference type="EMBL" id="CP008796">
    <property type="protein sequence ID" value="AIH04167.1"/>
    <property type="molecule type" value="Genomic_DNA"/>
</dbReference>
<keyword evidence="3" id="KW-0813">Transport</keyword>
<dbReference type="eggNOG" id="COG0767">
    <property type="taxonomic scope" value="Bacteria"/>
</dbReference>
<dbReference type="GO" id="GO:0005548">
    <property type="term" value="F:phospholipid transporter activity"/>
    <property type="evidence" value="ECO:0007669"/>
    <property type="project" value="TreeGrafter"/>
</dbReference>
<evidence type="ECO:0000256" key="1">
    <source>
        <dbReference type="ARBA" id="ARBA00004141"/>
    </source>
</evidence>
<evidence type="ECO:0000256" key="7">
    <source>
        <dbReference type="RuleBase" id="RU362044"/>
    </source>
</evidence>
<dbReference type="GO" id="GO:0043190">
    <property type="term" value="C:ATP-binding cassette (ABC) transporter complex"/>
    <property type="evidence" value="ECO:0007669"/>
    <property type="project" value="InterPro"/>
</dbReference>
<keyword evidence="4 7" id="KW-0812">Transmembrane</keyword>
<accession>A0A075WZQ7</accession>
<keyword evidence="9" id="KW-1185">Reference proteome</keyword>
<dbReference type="STRING" id="289377.HL41_05000"/>
<evidence type="ECO:0008006" key="10">
    <source>
        <dbReference type="Google" id="ProtNLM"/>
    </source>
</evidence>
<evidence type="ECO:0000256" key="6">
    <source>
        <dbReference type="ARBA" id="ARBA00023136"/>
    </source>
</evidence>
<proteinExistence type="inferred from homology"/>
<name>A0A075WZQ7_9BACT</name>
<evidence type="ECO:0000256" key="2">
    <source>
        <dbReference type="ARBA" id="ARBA00007556"/>
    </source>
</evidence>
<feature type="transmembrane region" description="Helical" evidence="7">
    <location>
        <begin position="146"/>
        <end position="176"/>
    </location>
</feature>
<comment type="similarity">
    <text evidence="2 7">Belongs to the MlaE permease family.</text>
</comment>
<evidence type="ECO:0000256" key="3">
    <source>
        <dbReference type="ARBA" id="ARBA00022448"/>
    </source>
</evidence>
<dbReference type="OrthoDB" id="9806241at2"/>
<feature type="transmembrane region" description="Helical" evidence="7">
    <location>
        <begin position="20"/>
        <end position="37"/>
    </location>
</feature>
<keyword evidence="5 7" id="KW-1133">Transmembrane helix</keyword>
<dbReference type="AlphaFoldDB" id="A0A075WZQ7"/>
<dbReference type="PANTHER" id="PTHR30188">
    <property type="entry name" value="ABC TRANSPORTER PERMEASE PROTEIN-RELATED"/>
    <property type="match status" value="1"/>
</dbReference>
<dbReference type="InterPro" id="IPR003453">
    <property type="entry name" value="ABC_MlaE_roteobac"/>
</dbReference>
<dbReference type="KEGG" id="tcm:HL41_05000"/>
<dbReference type="PaxDb" id="289377-HL41_05000"/>
<reference evidence="8 9" key="1">
    <citation type="journal article" date="2015" name="Genome Announc.">
        <title>Genome Sequence of a Sulfate-Reducing Thermophilic Bacterium, Thermodesulfobacterium commune DSM 2178T (Phylum Thermodesulfobacteria).</title>
        <authorList>
            <person name="Bhatnagar S."/>
            <person name="Badger J.H."/>
            <person name="Madupu R."/>
            <person name="Khouri H.M."/>
            <person name="O'Connor E.M."/>
            <person name="Robb F.T."/>
            <person name="Ward N.L."/>
            <person name="Eisen J.A."/>
        </authorList>
    </citation>
    <scope>NUCLEOTIDE SEQUENCE [LARGE SCALE GENOMIC DNA]</scope>
    <source>
        <strain evidence="8 9">DSM 2178</strain>
    </source>
</reference>